<name>A0A6C0B8U7_9ZZZZ</name>
<organism evidence="2">
    <name type="scientific">viral metagenome</name>
    <dbReference type="NCBI Taxonomy" id="1070528"/>
    <lineage>
        <taxon>unclassified sequences</taxon>
        <taxon>metagenomes</taxon>
        <taxon>organismal metagenomes</taxon>
    </lineage>
</organism>
<feature type="transmembrane region" description="Helical" evidence="1">
    <location>
        <begin position="53"/>
        <end position="73"/>
    </location>
</feature>
<proteinExistence type="predicted"/>
<reference evidence="2" key="1">
    <citation type="journal article" date="2020" name="Nature">
        <title>Giant virus diversity and host interactions through global metagenomics.</title>
        <authorList>
            <person name="Schulz F."/>
            <person name="Roux S."/>
            <person name="Paez-Espino D."/>
            <person name="Jungbluth S."/>
            <person name="Walsh D.A."/>
            <person name="Denef V.J."/>
            <person name="McMahon K.D."/>
            <person name="Konstantinidis K.T."/>
            <person name="Eloe-Fadrosh E.A."/>
            <person name="Kyrpides N.C."/>
            <person name="Woyke T."/>
        </authorList>
    </citation>
    <scope>NUCLEOTIDE SEQUENCE</scope>
    <source>
        <strain evidence="2">GVMAG-M-3300010158-55</strain>
    </source>
</reference>
<keyword evidence="1" id="KW-0472">Membrane</keyword>
<keyword evidence="1" id="KW-0812">Transmembrane</keyword>
<dbReference type="EMBL" id="MN739098">
    <property type="protein sequence ID" value="QHS88526.1"/>
    <property type="molecule type" value="Genomic_DNA"/>
</dbReference>
<protein>
    <submittedName>
        <fullName evidence="2">Uncharacterized protein</fullName>
    </submittedName>
</protein>
<sequence>MVSYDYDETRLSSLEKDRKQMQTRLENLQYAMSIVESQLNNNTKQINEIYDNVYYIIIGTVLGIVIFVLFATLK</sequence>
<accession>A0A6C0B8U7</accession>
<evidence type="ECO:0000313" key="2">
    <source>
        <dbReference type="EMBL" id="QHS88526.1"/>
    </source>
</evidence>
<dbReference type="AlphaFoldDB" id="A0A6C0B8U7"/>
<evidence type="ECO:0000256" key="1">
    <source>
        <dbReference type="SAM" id="Phobius"/>
    </source>
</evidence>
<keyword evidence="1" id="KW-1133">Transmembrane helix</keyword>